<gene>
    <name evidence="3" type="ORF">ACFFGE_06105</name>
</gene>
<proteinExistence type="predicted"/>
<name>A0ABV6R1E8_9CAUL</name>
<feature type="transmembrane region" description="Helical" evidence="2">
    <location>
        <begin position="115"/>
        <end position="136"/>
    </location>
</feature>
<feature type="transmembrane region" description="Helical" evidence="2">
    <location>
        <begin position="362"/>
        <end position="384"/>
    </location>
</feature>
<evidence type="ECO:0000256" key="2">
    <source>
        <dbReference type="SAM" id="Phobius"/>
    </source>
</evidence>
<keyword evidence="4" id="KW-1185">Reference proteome</keyword>
<evidence type="ECO:0000313" key="4">
    <source>
        <dbReference type="Proteomes" id="UP001589906"/>
    </source>
</evidence>
<feature type="transmembrane region" description="Helical" evidence="2">
    <location>
        <begin position="294"/>
        <end position="316"/>
    </location>
</feature>
<keyword evidence="2" id="KW-1133">Transmembrane helix</keyword>
<comment type="caution">
    <text evidence="3">The sequence shown here is derived from an EMBL/GenBank/DDBJ whole genome shotgun (WGS) entry which is preliminary data.</text>
</comment>
<dbReference type="Pfam" id="PF12412">
    <property type="entry name" value="DUF3667"/>
    <property type="match status" value="1"/>
</dbReference>
<keyword evidence="1" id="KW-0175">Coiled coil</keyword>
<evidence type="ECO:0000256" key="1">
    <source>
        <dbReference type="SAM" id="Coils"/>
    </source>
</evidence>
<keyword evidence="2" id="KW-0812">Transmembrane</keyword>
<organism evidence="3 4">
    <name type="scientific">Brevundimonas balnearis</name>
    <dbReference type="NCBI Taxonomy" id="1572858"/>
    <lineage>
        <taxon>Bacteria</taxon>
        <taxon>Pseudomonadati</taxon>
        <taxon>Pseudomonadota</taxon>
        <taxon>Alphaproteobacteria</taxon>
        <taxon>Caulobacterales</taxon>
        <taxon>Caulobacteraceae</taxon>
        <taxon>Brevundimonas</taxon>
    </lineage>
</organism>
<accession>A0ABV6R1E8</accession>
<dbReference type="EMBL" id="JBHLSW010000004">
    <property type="protein sequence ID" value="MFC0633449.1"/>
    <property type="molecule type" value="Genomic_DNA"/>
</dbReference>
<reference evidence="3 4" key="1">
    <citation type="submission" date="2024-09" db="EMBL/GenBank/DDBJ databases">
        <authorList>
            <person name="Sun Q."/>
            <person name="Mori K."/>
        </authorList>
    </citation>
    <scope>NUCLEOTIDE SEQUENCE [LARGE SCALE GENOMIC DNA]</scope>
    <source>
        <strain evidence="3 4">NCAIM B.02621</strain>
    </source>
</reference>
<dbReference type="Proteomes" id="UP001589906">
    <property type="component" value="Unassembled WGS sequence"/>
</dbReference>
<evidence type="ECO:0000313" key="3">
    <source>
        <dbReference type="EMBL" id="MFC0633449.1"/>
    </source>
</evidence>
<feature type="coiled-coil region" evidence="1">
    <location>
        <begin position="150"/>
        <end position="202"/>
    </location>
</feature>
<feature type="transmembrane region" description="Helical" evidence="2">
    <location>
        <begin position="322"/>
        <end position="341"/>
    </location>
</feature>
<keyword evidence="2" id="KW-0472">Membrane</keyword>
<dbReference type="InterPro" id="IPR022134">
    <property type="entry name" value="DUF3667"/>
</dbReference>
<dbReference type="RefSeq" id="WP_376835364.1">
    <property type="nucleotide sequence ID" value="NZ_JBHLSW010000004.1"/>
</dbReference>
<protein>
    <submittedName>
        <fullName evidence="3">DUF3667 domain-containing protein</fullName>
    </submittedName>
</protein>
<sequence length="386" mass="42228">MPRRTLAPIGENGMDIEAAGGAATAGLVAGAIERPEGQAGEHHGVCTDCGAATSGKFCSNCGQPTHVHRSLLHLGEELLHGVMHFDTRVWRTLPLLAFNPGRLTREWIQGKRTRYVSPLALFLFTVFLMFFILSFGGGGVVNVATLDERIATAREGVVEAEAAVAEAERDVVAGEPGAESVLAGVRTAAEVARSELERLEAARTAGPRADGYEPGSWQASLADAVSEGDVTIGVGDKKFQEKVLEKLRNPEFAFYKVQQTLYKFAFLLVPLSIPFVWLMFAWKRGFTWYDHGVFVLYSLTFMAIFFMGLSLLDRIAGTEENWWQATISGIGSILGLGVPVHMYAQLKGTYSLGWFSALWRTFVLMLFSLFVFTLFLVGVILFGLGF</sequence>
<feature type="transmembrane region" description="Helical" evidence="2">
    <location>
        <begin position="261"/>
        <end position="282"/>
    </location>
</feature>